<dbReference type="Gene3D" id="3.30.160.380">
    <property type="entry name" value="Dicer dimerisation domain"/>
    <property type="match status" value="1"/>
</dbReference>
<name>A0A4C1TKA4_EUMVA</name>
<dbReference type="PANTHER" id="PTHR14950">
    <property type="entry name" value="DICER-RELATED"/>
    <property type="match status" value="1"/>
</dbReference>
<dbReference type="GO" id="GO:0031054">
    <property type="term" value="P:pre-miRNA processing"/>
    <property type="evidence" value="ECO:0007669"/>
    <property type="project" value="TreeGrafter"/>
</dbReference>
<dbReference type="GO" id="GO:0003723">
    <property type="term" value="F:RNA binding"/>
    <property type="evidence" value="ECO:0007669"/>
    <property type="project" value="UniProtKB-UniRule"/>
</dbReference>
<dbReference type="GO" id="GO:0005737">
    <property type="term" value="C:cytoplasm"/>
    <property type="evidence" value="ECO:0007669"/>
    <property type="project" value="TreeGrafter"/>
</dbReference>
<comment type="caution">
    <text evidence="5">The sequence shown here is derived from an EMBL/GenBank/DDBJ whole genome shotgun (WGS) entry which is preliminary data.</text>
</comment>
<gene>
    <name evidence="5" type="primary">Dcr-1</name>
    <name evidence="5" type="ORF">EVAR_73403_1</name>
</gene>
<organism evidence="5 6">
    <name type="scientific">Eumeta variegata</name>
    <name type="common">Bagworm moth</name>
    <name type="synonym">Eumeta japonica</name>
    <dbReference type="NCBI Taxonomy" id="151549"/>
    <lineage>
        <taxon>Eukaryota</taxon>
        <taxon>Metazoa</taxon>
        <taxon>Ecdysozoa</taxon>
        <taxon>Arthropoda</taxon>
        <taxon>Hexapoda</taxon>
        <taxon>Insecta</taxon>
        <taxon>Pterygota</taxon>
        <taxon>Neoptera</taxon>
        <taxon>Endopterygota</taxon>
        <taxon>Lepidoptera</taxon>
        <taxon>Glossata</taxon>
        <taxon>Ditrysia</taxon>
        <taxon>Tineoidea</taxon>
        <taxon>Psychidae</taxon>
        <taxon>Oiketicinae</taxon>
        <taxon>Eumeta</taxon>
    </lineage>
</organism>
<keyword evidence="3" id="KW-0694">RNA-binding</keyword>
<dbReference type="GO" id="GO:0004525">
    <property type="term" value="F:ribonuclease III activity"/>
    <property type="evidence" value="ECO:0007669"/>
    <property type="project" value="TreeGrafter"/>
</dbReference>
<dbReference type="GO" id="GO:0000166">
    <property type="term" value="F:nucleotide binding"/>
    <property type="evidence" value="ECO:0007669"/>
    <property type="project" value="UniProtKB-KW"/>
</dbReference>
<dbReference type="GO" id="GO:0030422">
    <property type="term" value="P:siRNA processing"/>
    <property type="evidence" value="ECO:0007669"/>
    <property type="project" value="TreeGrafter"/>
</dbReference>
<protein>
    <submittedName>
        <fullName evidence="5">Endoribonuclease Dcr-1</fullName>
    </submittedName>
</protein>
<dbReference type="PROSITE" id="PS51327">
    <property type="entry name" value="DICER_DSRBF"/>
    <property type="match status" value="1"/>
</dbReference>
<evidence type="ECO:0000259" key="4">
    <source>
        <dbReference type="PROSITE" id="PS51327"/>
    </source>
</evidence>
<dbReference type="AlphaFoldDB" id="A0A4C1TKA4"/>
<dbReference type="Proteomes" id="UP000299102">
    <property type="component" value="Unassembled WGS sequence"/>
</dbReference>
<dbReference type="STRING" id="151549.A0A4C1TKA4"/>
<dbReference type="OrthoDB" id="2392202at2759"/>
<dbReference type="GO" id="GO:0006309">
    <property type="term" value="P:apoptotic DNA fragmentation"/>
    <property type="evidence" value="ECO:0007669"/>
    <property type="project" value="TreeGrafter"/>
</dbReference>
<evidence type="ECO:0000256" key="2">
    <source>
        <dbReference type="ARBA" id="ARBA00022801"/>
    </source>
</evidence>
<proteinExistence type="predicted"/>
<evidence type="ECO:0000313" key="6">
    <source>
        <dbReference type="Proteomes" id="UP000299102"/>
    </source>
</evidence>
<keyword evidence="1" id="KW-0547">Nucleotide-binding</keyword>
<dbReference type="GO" id="GO:0005634">
    <property type="term" value="C:nucleus"/>
    <property type="evidence" value="ECO:0007669"/>
    <property type="project" value="TreeGrafter"/>
</dbReference>
<evidence type="ECO:0000256" key="3">
    <source>
        <dbReference type="PROSITE-ProRule" id="PRU00657"/>
    </source>
</evidence>
<dbReference type="PANTHER" id="PTHR14950:SF37">
    <property type="entry name" value="ENDORIBONUCLEASE DICER"/>
    <property type="match status" value="1"/>
</dbReference>
<dbReference type="EMBL" id="BGZK01005433">
    <property type="protein sequence ID" value="GBP14030.1"/>
    <property type="molecule type" value="Genomic_DNA"/>
</dbReference>
<dbReference type="GO" id="GO:0070578">
    <property type="term" value="C:RISC-loading complex"/>
    <property type="evidence" value="ECO:0007669"/>
    <property type="project" value="TreeGrafter"/>
</dbReference>
<dbReference type="SMART" id="SM00949">
    <property type="entry name" value="PAZ"/>
    <property type="match status" value="1"/>
</dbReference>
<reference evidence="5 6" key="1">
    <citation type="journal article" date="2019" name="Commun. Biol.">
        <title>The bagworm genome reveals a unique fibroin gene that provides high tensile strength.</title>
        <authorList>
            <person name="Kono N."/>
            <person name="Nakamura H."/>
            <person name="Ohtoshi R."/>
            <person name="Tomita M."/>
            <person name="Numata K."/>
            <person name="Arakawa K."/>
        </authorList>
    </citation>
    <scope>NUCLEOTIDE SEQUENCE [LARGE SCALE GENOMIC DNA]</scope>
</reference>
<keyword evidence="6" id="KW-1185">Reference proteome</keyword>
<dbReference type="InterPro" id="IPR038248">
    <property type="entry name" value="Dicer_dimer_sf"/>
</dbReference>
<keyword evidence="2" id="KW-0378">Hydrolase</keyword>
<evidence type="ECO:0000313" key="5">
    <source>
        <dbReference type="EMBL" id="GBP14030.1"/>
    </source>
</evidence>
<sequence length="410" mass="46960">MPTQILARRMVALQACIELHKSGELDDNLQPIGKEGFRAIESDWENFELEEEDEKIVKENLEPRPESTENCIFIVPTIKTVTGDKSIDWEFLDLIEKNANMMPTPVPEKNDMLQNFLLKNLMMQWLCLPKQPLLDVDHTSARLNFLTPRYVNRKGVALPTSSEATKRAKRENLELKQILVPELCTVHPFPASLWRTAVCLPCILYRINGLLLADDIRKKVVRDMGLECVNRDEVSGFVEIGTWSNEMADNLEEQFSGFNTDDEDFDDVLDSLMPVQNHNKTKKQEPVFAYYDSDSSFEELSFDSDINVIDETESSDEDDIILTSKNEAETVETEQDIEKLNKQLSIILASKANDRDYQETKNLKDHDDFEDGDCDKTANAKHEWDDPNCVPVEFSCFIPYNLVSQHSIPG</sequence>
<feature type="domain" description="Dicer dsRNA-binding fold" evidence="4">
    <location>
        <begin position="1"/>
        <end position="39"/>
    </location>
</feature>
<evidence type="ECO:0000256" key="1">
    <source>
        <dbReference type="ARBA" id="ARBA00022741"/>
    </source>
</evidence>
<dbReference type="InterPro" id="IPR005034">
    <property type="entry name" value="Dicer_dimerisation"/>
</dbReference>
<accession>A0A4C1TKA4</accession>
<dbReference type="Gene3D" id="2.170.260.10">
    <property type="entry name" value="paz domain"/>
    <property type="match status" value="1"/>
</dbReference>
<dbReference type="InterPro" id="IPR003100">
    <property type="entry name" value="PAZ_dom"/>
</dbReference>
<dbReference type="Pfam" id="PF03368">
    <property type="entry name" value="Dicer_dimer"/>
    <property type="match status" value="1"/>
</dbReference>
<dbReference type="GO" id="GO:0004530">
    <property type="term" value="F:deoxyribonuclease I activity"/>
    <property type="evidence" value="ECO:0007669"/>
    <property type="project" value="TreeGrafter"/>
</dbReference>